<name>D3V5Z8_XENBS</name>
<dbReference type="HOGENOM" id="CLU_2866825_0_0_6"/>
<proteinExistence type="predicted"/>
<evidence type="ECO:0000313" key="2">
    <source>
        <dbReference type="Proteomes" id="UP000002045"/>
    </source>
</evidence>
<dbReference type="AlphaFoldDB" id="D3V5Z8"/>
<dbReference type="EMBL" id="FN667741">
    <property type="protein sequence ID" value="CBJ83077.1"/>
    <property type="molecule type" value="Genomic_DNA"/>
</dbReference>
<sequence>MTYEPYINLPNVEKYLFLLGFTPTLATSGVKYTQTRYSKVQSLPDYEKNVLPAIKQLWAANPPY</sequence>
<gene>
    <name evidence="1" type="ordered locus">XBJ1_3959</name>
</gene>
<dbReference type="Proteomes" id="UP000002045">
    <property type="component" value="Chromosome"/>
</dbReference>
<protein>
    <submittedName>
        <fullName evidence="1">Uncharacterized protein</fullName>
    </submittedName>
</protein>
<reference evidence="1" key="1">
    <citation type="journal article" date="2011" name="PLoS ONE">
        <title>The entomopathogenic bacterial endosymbionts xenorhabdus and photorhabdus: convergent lifestyles from divergent genomes.</title>
        <authorList>
            <person name="Chaston J.M."/>
            <person name="Suen G."/>
            <person name="Tucker S.L."/>
            <person name="Andersen A.W."/>
            <person name="Bhasin A."/>
            <person name="Bode E."/>
            <person name="Bode H.B."/>
            <person name="Brachmann A.O."/>
            <person name="Cowles C.E."/>
            <person name="Cowles K.N."/>
            <person name="Darby C."/>
            <person name="de Leon L."/>
            <person name="Drace K."/>
            <person name="Du Z."/>
            <person name="Givaudan A."/>
            <person name="Herbert Tran E.E."/>
            <person name="Jewell K.A."/>
            <person name="Knack J.J."/>
            <person name="Krasomil-Osterfeld K.C."/>
            <person name="Kukor R."/>
            <person name="Lanois A."/>
            <person name="Latreille P."/>
            <person name="Leimgruber N.K."/>
            <person name="Lipke C.M."/>
            <person name="Liu R."/>
            <person name="Lu X."/>
            <person name="Martens E.C."/>
            <person name="Marri P.R."/>
            <person name="Medigue C."/>
            <person name="Menard M.L."/>
            <person name="Miller N.M."/>
            <person name="Morales-Soto N."/>
            <person name="Norton S."/>
            <person name="Ogier J.C."/>
            <person name="Orchard S.S."/>
            <person name="Park D."/>
            <person name="Park Y."/>
            <person name="Qurollo B.A."/>
            <person name="Sugar D.R."/>
            <person name="Richards G.R."/>
            <person name="Rouy Z."/>
            <person name="Slominski B."/>
            <person name="Slominski K."/>
            <person name="Snyder H."/>
            <person name="Tjaden B.C."/>
            <person name="van der Hoeven R."/>
            <person name="Welch R.D."/>
            <person name="Wheeler C."/>
            <person name="Xiang B."/>
            <person name="Barbazuk B."/>
            <person name="Gaudriault S."/>
            <person name="Goodner B."/>
            <person name="Slater S.C."/>
            <person name="Forst S."/>
            <person name="Goldman B.S."/>
            <person name="Goodrich-Blair H."/>
        </authorList>
    </citation>
    <scope>NUCLEOTIDE SEQUENCE [LARGE SCALE GENOMIC DNA]</scope>
    <source>
        <strain evidence="1">SS-2004</strain>
    </source>
</reference>
<organism evidence="1 2">
    <name type="scientific">Xenorhabdus bovienii (strain SS-2004)</name>
    <name type="common">Xenorhabdus nematophila subsp. bovienii</name>
    <dbReference type="NCBI Taxonomy" id="406818"/>
    <lineage>
        <taxon>Bacteria</taxon>
        <taxon>Pseudomonadati</taxon>
        <taxon>Pseudomonadota</taxon>
        <taxon>Gammaproteobacteria</taxon>
        <taxon>Enterobacterales</taxon>
        <taxon>Morganellaceae</taxon>
        <taxon>Xenorhabdus</taxon>
    </lineage>
</organism>
<evidence type="ECO:0000313" key="1">
    <source>
        <dbReference type="EMBL" id="CBJ83077.1"/>
    </source>
</evidence>
<dbReference type="KEGG" id="xbo:XBJ1_3959"/>
<accession>D3V5Z8</accession>